<sequence>MEDELHQLQSEWTEQLPDASTLVSAQHAAREKYEVAQTEEKRNKLQEIQVEQQLMFASLQTAVLHAPLHSSGKEMLKALHFETSLGRDPEQREKVLLAHNSRSLASVPSIVEKIAQESIDKVLAHRSKEDANKPVIPLSQIDITGCKDSSIISSVFISEIPNATLEEVYEAIVVYFKDLPAYMKRHFGVGVMRKRLNRADSPVAYWRWTLDGNGIPARVNIVLCSELTASHGLFHIDVITDDPLYPVSSVQYGICGVTITPQREPVTGKILSVTLQWLVLYHYNLLPDDPVLAKELEIIRPILNGDLITSSVCEYLQKKKQSISPPPPPPSMVVIAPLPRRGSPRRAHSCPEPGANAHASKKRRRLSEIPDTNEEIKFTLAGANTRPRGRPRTMTKTSLTATNEIRMLRAQVASLEEELQGLQSKWSRQIPDERTLATAHRSAREKHAANQSDKKHKELQQLLRQQQLQFATLQTAVLHAPLHSSGSEMFEALHFDTQLGRETEEREKMLAAHNERSLATLPSIVKKFSKMAINKALAKQSEGAAEKSLMPLSQIEITGCKDCTLISSVFISEIPHTSLDEVYAAVLAYFDAIPVSMKKHFGVEATRTRLNQAESPVVYRRSTFDGSGVPATVNNIVCSELTASHGIVHIDAVTEDPLHPVSELASSQYGICGLTITPRKEPVTGKTLAVTLRWVVVYRYNMLPCDSAIKQDLEVIRPILNGDLITASVCSYIQQKHSLQTRSTEGS</sequence>
<accession>A0A8T1UNR1</accession>
<proteinExistence type="predicted"/>
<reference evidence="3" key="1">
    <citation type="submission" date="2021-01" db="EMBL/GenBank/DDBJ databases">
        <title>Phytophthora aleatoria, a newly-described species from Pinus radiata is distinct from Phytophthora cactorum isolates based on comparative genomics.</title>
        <authorList>
            <person name="Mcdougal R."/>
            <person name="Panda P."/>
            <person name="Williams N."/>
            <person name="Studholme D.J."/>
        </authorList>
    </citation>
    <scope>NUCLEOTIDE SEQUENCE</scope>
    <source>
        <strain evidence="3">NZFS 3830</strain>
    </source>
</reference>
<comment type="caution">
    <text evidence="3">The sequence shown here is derived from an EMBL/GenBank/DDBJ whole genome shotgun (WGS) entry which is preliminary data.</text>
</comment>
<evidence type="ECO:0000256" key="2">
    <source>
        <dbReference type="SAM" id="MobiDB-lite"/>
    </source>
</evidence>
<organism evidence="3 4">
    <name type="scientific">Phytophthora cactorum</name>
    <dbReference type="NCBI Taxonomy" id="29920"/>
    <lineage>
        <taxon>Eukaryota</taxon>
        <taxon>Sar</taxon>
        <taxon>Stramenopiles</taxon>
        <taxon>Oomycota</taxon>
        <taxon>Peronosporomycetes</taxon>
        <taxon>Peronosporales</taxon>
        <taxon>Peronosporaceae</taxon>
        <taxon>Phytophthora</taxon>
    </lineage>
</organism>
<feature type="coiled-coil region" evidence="1">
    <location>
        <begin position="398"/>
        <end position="425"/>
    </location>
</feature>
<name>A0A8T1UNR1_9STRA</name>
<dbReference type="OrthoDB" id="159094at2759"/>
<dbReference type="VEuPathDB" id="FungiDB:PC110_g15688"/>
<feature type="coiled-coil region" evidence="1">
    <location>
        <begin position="449"/>
        <end position="476"/>
    </location>
</feature>
<evidence type="ECO:0000313" key="4">
    <source>
        <dbReference type="Proteomes" id="UP000688947"/>
    </source>
</evidence>
<gene>
    <name evidence="3" type="ORF">JG687_00006163</name>
</gene>
<protein>
    <submittedName>
        <fullName evidence="3">Uncharacterized protein</fullName>
    </submittedName>
</protein>
<evidence type="ECO:0000256" key="1">
    <source>
        <dbReference type="SAM" id="Coils"/>
    </source>
</evidence>
<dbReference type="Proteomes" id="UP000688947">
    <property type="component" value="Unassembled WGS sequence"/>
</dbReference>
<feature type="region of interest" description="Disordered" evidence="2">
    <location>
        <begin position="338"/>
        <end position="395"/>
    </location>
</feature>
<dbReference type="VEuPathDB" id="FungiDB:PC110_g15493"/>
<evidence type="ECO:0000313" key="3">
    <source>
        <dbReference type="EMBL" id="KAG6964133.1"/>
    </source>
</evidence>
<keyword evidence="1" id="KW-0175">Coiled coil</keyword>
<dbReference type="EMBL" id="JAENGZ010000246">
    <property type="protein sequence ID" value="KAG6964133.1"/>
    <property type="molecule type" value="Genomic_DNA"/>
</dbReference>
<dbReference type="AlphaFoldDB" id="A0A8T1UNR1"/>